<dbReference type="RefSeq" id="WP_308348267.1">
    <property type="nucleotide sequence ID" value="NZ_CP129971.1"/>
</dbReference>
<sequence length="135" mass="15166">MKNIKSLSNYALLFSSFLLIVSCSLERNIIGSWEIESYSEESGDGSNANAKNIGTINLEKNGTGSNDLSYRILGNERTEETDFTYNVKDENITIKTDGESDLAKSWIIIESKRNFQKWKSTDGKGNVQTLILKKE</sequence>
<dbReference type="AlphaFoldDB" id="A0AA49J8D7"/>
<organism evidence="1 2">
    <name type="scientific">Marivirga salinarum</name>
    <dbReference type="NCBI Taxonomy" id="3059078"/>
    <lineage>
        <taxon>Bacteria</taxon>
        <taxon>Pseudomonadati</taxon>
        <taxon>Bacteroidota</taxon>
        <taxon>Cytophagia</taxon>
        <taxon>Cytophagales</taxon>
        <taxon>Marivirgaceae</taxon>
        <taxon>Marivirga</taxon>
    </lineage>
</organism>
<dbReference type="Proteomes" id="UP001230496">
    <property type="component" value="Chromosome"/>
</dbReference>
<evidence type="ECO:0000313" key="2">
    <source>
        <dbReference type="Proteomes" id="UP001230496"/>
    </source>
</evidence>
<dbReference type="PROSITE" id="PS51257">
    <property type="entry name" value="PROKAR_LIPOPROTEIN"/>
    <property type="match status" value="1"/>
</dbReference>
<reference evidence="1 2" key="1">
    <citation type="submission" date="2023-08" db="EMBL/GenBank/DDBJ databases">
        <title>Comparative genomics and taxonomic characterization of three novel marine species of genus Marivirga.</title>
        <authorList>
            <person name="Muhammad N."/>
            <person name="Kim S.-G."/>
        </authorList>
    </citation>
    <scope>NUCLEOTIDE SEQUENCE [LARGE SCALE GENOMIC DNA]</scope>
    <source>
        <strain evidence="1 2">BDSF4-3</strain>
    </source>
</reference>
<gene>
    <name evidence="1" type="ORF">QYS49_18175</name>
</gene>
<keyword evidence="2" id="KW-1185">Reference proteome</keyword>
<dbReference type="KEGG" id="msaa:QYS49_18175"/>
<protein>
    <recommendedName>
        <fullName evidence="3">Lipocalin-like domain-containing protein</fullName>
    </recommendedName>
</protein>
<proteinExistence type="predicted"/>
<evidence type="ECO:0008006" key="3">
    <source>
        <dbReference type="Google" id="ProtNLM"/>
    </source>
</evidence>
<dbReference type="EMBL" id="CP129971">
    <property type="protein sequence ID" value="WKK73807.1"/>
    <property type="molecule type" value="Genomic_DNA"/>
</dbReference>
<accession>A0AA49J8D7</accession>
<name>A0AA49J8D7_9BACT</name>
<evidence type="ECO:0000313" key="1">
    <source>
        <dbReference type="EMBL" id="WKK73807.1"/>
    </source>
</evidence>